<name>I0YWY6_COCSC</name>
<keyword evidence="1" id="KW-0732">Signal</keyword>
<dbReference type="RefSeq" id="XP_005647449.1">
    <property type="nucleotide sequence ID" value="XM_005647392.1"/>
</dbReference>
<comment type="caution">
    <text evidence="2">The sequence shown here is derived from an EMBL/GenBank/DDBJ whole genome shotgun (WGS) entry which is preliminary data.</text>
</comment>
<dbReference type="AlphaFoldDB" id="I0YWY6"/>
<dbReference type="GeneID" id="17040892"/>
<reference evidence="2 3" key="1">
    <citation type="journal article" date="2012" name="Genome Biol.">
        <title>The genome of the polar eukaryotic microalga coccomyxa subellipsoidea reveals traits of cold adaptation.</title>
        <authorList>
            <person name="Blanc G."/>
            <person name="Agarkova I."/>
            <person name="Grimwood J."/>
            <person name="Kuo A."/>
            <person name="Brueggeman A."/>
            <person name="Dunigan D."/>
            <person name="Gurnon J."/>
            <person name="Ladunga I."/>
            <person name="Lindquist E."/>
            <person name="Lucas S."/>
            <person name="Pangilinan J."/>
            <person name="Proschold T."/>
            <person name="Salamov A."/>
            <person name="Schmutz J."/>
            <person name="Weeks D."/>
            <person name="Yamada T."/>
            <person name="Claverie J.M."/>
            <person name="Grigoriev I."/>
            <person name="Van Etten J."/>
            <person name="Lomsadze A."/>
            <person name="Borodovsky M."/>
        </authorList>
    </citation>
    <scope>NUCLEOTIDE SEQUENCE [LARGE SCALE GENOMIC DNA]</scope>
    <source>
        <strain evidence="2 3">C-169</strain>
    </source>
</reference>
<dbReference type="Proteomes" id="UP000007264">
    <property type="component" value="Unassembled WGS sequence"/>
</dbReference>
<feature type="chain" id="PRO_5003637333" evidence="1">
    <location>
        <begin position="27"/>
        <end position="214"/>
    </location>
</feature>
<feature type="signal peptide" evidence="1">
    <location>
        <begin position="1"/>
        <end position="26"/>
    </location>
</feature>
<sequence length="214" mass="22795">MGEFKRSTCAGAVVLAVLVFSQNGLAAGTLEENKENADSDEGSDILSPAFLVDGCGGSSGFWRYVPSNGCGCSIDAESPTDNAGDGISEYLPFIFPLRKYGGTEDLEDNFMKSEFAQVALALRAQITSATDGIWCLTSQRAAESWAFSLYNEIHESSDPAAGAVKVLGFVLWIKNSPGRILCSELRKLGGSQAKPMYRIALSFCPGSCQRGSAY</sequence>
<evidence type="ECO:0000256" key="1">
    <source>
        <dbReference type="SAM" id="SignalP"/>
    </source>
</evidence>
<gene>
    <name evidence="2" type="ORF">COCSUDRAFT_64025</name>
</gene>
<evidence type="ECO:0000313" key="3">
    <source>
        <dbReference type="Proteomes" id="UP000007264"/>
    </source>
</evidence>
<dbReference type="KEGG" id="csl:COCSUDRAFT_64025"/>
<keyword evidence="3" id="KW-1185">Reference proteome</keyword>
<accession>I0YWY6</accession>
<organism evidence="2 3">
    <name type="scientific">Coccomyxa subellipsoidea (strain C-169)</name>
    <name type="common">Green microalga</name>
    <dbReference type="NCBI Taxonomy" id="574566"/>
    <lineage>
        <taxon>Eukaryota</taxon>
        <taxon>Viridiplantae</taxon>
        <taxon>Chlorophyta</taxon>
        <taxon>core chlorophytes</taxon>
        <taxon>Trebouxiophyceae</taxon>
        <taxon>Trebouxiophyceae incertae sedis</taxon>
        <taxon>Coccomyxaceae</taxon>
        <taxon>Coccomyxa</taxon>
        <taxon>Coccomyxa subellipsoidea</taxon>
    </lineage>
</organism>
<proteinExistence type="predicted"/>
<evidence type="ECO:0000313" key="2">
    <source>
        <dbReference type="EMBL" id="EIE22905.1"/>
    </source>
</evidence>
<protein>
    <submittedName>
        <fullName evidence="2">Uncharacterized protein</fullName>
    </submittedName>
</protein>
<dbReference type="EMBL" id="AGSI01000009">
    <property type="protein sequence ID" value="EIE22905.1"/>
    <property type="molecule type" value="Genomic_DNA"/>
</dbReference>